<dbReference type="GO" id="GO:0016020">
    <property type="term" value="C:membrane"/>
    <property type="evidence" value="ECO:0007669"/>
    <property type="project" value="TreeGrafter"/>
</dbReference>
<evidence type="ECO:0000313" key="2">
    <source>
        <dbReference type="EMBL" id="MDG3013057.1"/>
    </source>
</evidence>
<dbReference type="EMBL" id="JANRHA010000001">
    <property type="protein sequence ID" value="MDG3013057.1"/>
    <property type="molecule type" value="Genomic_DNA"/>
</dbReference>
<dbReference type="PANTHER" id="PTHR43798:SF33">
    <property type="entry name" value="HYDROLASE, PUTATIVE (AFU_ORTHOLOGUE AFUA_2G14860)-RELATED"/>
    <property type="match status" value="1"/>
</dbReference>
<dbReference type="InterPro" id="IPR050266">
    <property type="entry name" value="AB_hydrolase_sf"/>
</dbReference>
<comment type="caution">
    <text evidence="2">The sequence shown here is derived from an EMBL/GenBank/DDBJ whole genome shotgun (WGS) entry which is preliminary data.</text>
</comment>
<reference evidence="2" key="1">
    <citation type="submission" date="2022-08" db="EMBL/GenBank/DDBJ databases">
        <title>Genome analysis of Corynebacteriales strain.</title>
        <authorList>
            <person name="Lee S.D."/>
        </authorList>
    </citation>
    <scope>NUCLEOTIDE SEQUENCE</scope>
    <source>
        <strain evidence="2">D3-21</strain>
    </source>
</reference>
<protein>
    <submittedName>
        <fullName evidence="2">Alpha/beta hydrolase</fullName>
    </submittedName>
</protein>
<organism evidence="2 3">
    <name type="scientific">Speluncibacter jeojiensis</name>
    <dbReference type="NCBI Taxonomy" id="2710754"/>
    <lineage>
        <taxon>Bacteria</taxon>
        <taxon>Bacillati</taxon>
        <taxon>Actinomycetota</taxon>
        <taxon>Actinomycetes</taxon>
        <taxon>Mycobacteriales</taxon>
        <taxon>Speluncibacteraceae</taxon>
        <taxon>Speluncibacter</taxon>
    </lineage>
</organism>
<dbReference type="InterPro" id="IPR000073">
    <property type="entry name" value="AB_hydrolase_1"/>
</dbReference>
<dbReference type="GO" id="GO:0016787">
    <property type="term" value="F:hydrolase activity"/>
    <property type="evidence" value="ECO:0007669"/>
    <property type="project" value="UniProtKB-KW"/>
</dbReference>
<keyword evidence="2" id="KW-0378">Hydrolase</keyword>
<dbReference type="Proteomes" id="UP001152755">
    <property type="component" value="Unassembled WGS sequence"/>
</dbReference>
<keyword evidence="3" id="KW-1185">Reference proteome</keyword>
<gene>
    <name evidence="2" type="ORF">NVS88_00595</name>
</gene>
<dbReference type="Gene3D" id="3.40.50.1820">
    <property type="entry name" value="alpha/beta hydrolase"/>
    <property type="match status" value="1"/>
</dbReference>
<dbReference type="InterPro" id="IPR000639">
    <property type="entry name" value="Epox_hydrolase-like"/>
</dbReference>
<dbReference type="AlphaFoldDB" id="A0A9X4RCH2"/>
<feature type="domain" description="AB hydrolase-1" evidence="1">
    <location>
        <begin position="18"/>
        <end position="251"/>
    </location>
</feature>
<dbReference type="PRINTS" id="PR00412">
    <property type="entry name" value="EPOXHYDRLASE"/>
</dbReference>
<dbReference type="Pfam" id="PF12697">
    <property type="entry name" value="Abhydrolase_6"/>
    <property type="match status" value="1"/>
</dbReference>
<dbReference type="RefSeq" id="WP_332518898.1">
    <property type="nucleotide sequence ID" value="NZ_JANRHA010000001.1"/>
</dbReference>
<dbReference type="InterPro" id="IPR029058">
    <property type="entry name" value="AB_hydrolase_fold"/>
</dbReference>
<sequence length="259" mass="28211">MDSLHVHRFGPDDRPVQVLAVHGLTGHGKRWSTLASDELPGVRVLAPDLRGHGHSPWTPPWTIEGHVADLAALLRREATATVVLVAHSFGAMLSIHLARTVPELIGALVLLDPAIGLDPKWALQVADLTIASPDYTDVAEARSDKQHGGWTDVPAAVLEHELVEHLVELPSGRVGWRVSTPAAIAAWGEMARDFVLPPAGLRTVLVQAMRVQPPFVTDDFRTALRAHLADRLTVHDVDCDHMIPQARPDVVGRLVRELL</sequence>
<dbReference type="SUPFAM" id="SSF53474">
    <property type="entry name" value="alpha/beta-Hydrolases"/>
    <property type="match status" value="1"/>
</dbReference>
<evidence type="ECO:0000313" key="3">
    <source>
        <dbReference type="Proteomes" id="UP001152755"/>
    </source>
</evidence>
<dbReference type="PRINTS" id="PR00111">
    <property type="entry name" value="ABHYDROLASE"/>
</dbReference>
<accession>A0A9X4RCH2</accession>
<proteinExistence type="predicted"/>
<dbReference type="PANTHER" id="PTHR43798">
    <property type="entry name" value="MONOACYLGLYCEROL LIPASE"/>
    <property type="match status" value="1"/>
</dbReference>
<evidence type="ECO:0000259" key="1">
    <source>
        <dbReference type="Pfam" id="PF12697"/>
    </source>
</evidence>
<name>A0A9X4RCH2_9ACTN</name>